<feature type="non-terminal residue" evidence="2">
    <location>
        <position position="1"/>
    </location>
</feature>
<proteinExistence type="predicted"/>
<sequence length="89" mass="10603">MSATRKVTNIEEDDEYAEIKKAMAKSWRAGKEAEKDGDDERTCISYKKTVKYFDLLKNSNEYQKNKMKWDIQYERFIERIERLSSQPGP</sequence>
<protein>
    <submittedName>
        <fullName evidence="2">Uncharacterized protein</fullName>
    </submittedName>
</protein>
<dbReference type="Proteomes" id="UP000682733">
    <property type="component" value="Unassembled WGS sequence"/>
</dbReference>
<dbReference type="AlphaFoldDB" id="A0A8S2I1A9"/>
<evidence type="ECO:0000313" key="1">
    <source>
        <dbReference type="EMBL" id="CAF0908124.1"/>
    </source>
</evidence>
<evidence type="ECO:0000313" key="2">
    <source>
        <dbReference type="EMBL" id="CAF3687627.1"/>
    </source>
</evidence>
<evidence type="ECO:0000313" key="3">
    <source>
        <dbReference type="Proteomes" id="UP000682733"/>
    </source>
</evidence>
<dbReference type="Gene3D" id="1.20.58.80">
    <property type="entry name" value="Phosphotransferase system, lactose/cellobiose-type IIA subunit"/>
    <property type="match status" value="1"/>
</dbReference>
<organism evidence="2 3">
    <name type="scientific">Didymodactylos carnosus</name>
    <dbReference type="NCBI Taxonomy" id="1234261"/>
    <lineage>
        <taxon>Eukaryota</taxon>
        <taxon>Metazoa</taxon>
        <taxon>Spiralia</taxon>
        <taxon>Gnathifera</taxon>
        <taxon>Rotifera</taxon>
        <taxon>Eurotatoria</taxon>
        <taxon>Bdelloidea</taxon>
        <taxon>Philodinida</taxon>
        <taxon>Philodinidae</taxon>
        <taxon>Didymodactylos</taxon>
    </lineage>
</organism>
<gene>
    <name evidence="1" type="ORF">OVA965_LOCUS9980</name>
    <name evidence="2" type="ORF">TMI583_LOCUS9976</name>
</gene>
<dbReference type="EMBL" id="CAJOBA010003615">
    <property type="protein sequence ID" value="CAF3687627.1"/>
    <property type="molecule type" value="Genomic_DNA"/>
</dbReference>
<dbReference type="EMBL" id="CAJNOK010003614">
    <property type="protein sequence ID" value="CAF0908124.1"/>
    <property type="molecule type" value="Genomic_DNA"/>
</dbReference>
<accession>A0A8S2I1A9</accession>
<dbReference type="SUPFAM" id="SSF140856">
    <property type="entry name" value="USP8 N-terminal domain-like"/>
    <property type="match status" value="1"/>
</dbReference>
<reference evidence="2" key="1">
    <citation type="submission" date="2021-02" db="EMBL/GenBank/DDBJ databases">
        <authorList>
            <person name="Nowell W R."/>
        </authorList>
    </citation>
    <scope>NUCLEOTIDE SEQUENCE</scope>
</reference>
<comment type="caution">
    <text evidence="2">The sequence shown here is derived from an EMBL/GenBank/DDBJ whole genome shotgun (WGS) entry which is preliminary data.</text>
</comment>
<dbReference type="Proteomes" id="UP000677228">
    <property type="component" value="Unassembled WGS sequence"/>
</dbReference>
<name>A0A8S2I1A9_9BILA</name>